<comment type="caution">
    <text evidence="1">The sequence shown here is derived from an EMBL/GenBank/DDBJ whole genome shotgun (WGS) entry which is preliminary data.</text>
</comment>
<dbReference type="PANTHER" id="PTHR41247:SF1">
    <property type="entry name" value="HTH-TYPE TRANSCRIPTIONAL REPRESSOR YCNK"/>
    <property type="match status" value="1"/>
</dbReference>
<proteinExistence type="predicted"/>
<reference evidence="1 2" key="1">
    <citation type="submission" date="2021-03" db="EMBL/GenBank/DDBJ databases">
        <title>Muricauda lutimaris sp. nov. and Muricauda ruestringensis sp. nov, two marine members of the Flavobacteriaceae isolated from deep sea sediments of Western Pacific.</title>
        <authorList>
            <person name="Zhao S."/>
            <person name="Liu R."/>
        </authorList>
    </citation>
    <scope>NUCLEOTIDE SEQUENCE [LARGE SCALE GENOMIC DNA]</scope>
    <source>
        <strain evidence="1 2">BC31-3-A3</strain>
    </source>
</reference>
<dbReference type="InterPro" id="IPR008719">
    <property type="entry name" value="N2O_reductase_NosL"/>
</dbReference>
<dbReference type="PANTHER" id="PTHR41247">
    <property type="entry name" value="HTH-TYPE TRANSCRIPTIONAL REPRESSOR YCNK"/>
    <property type="match status" value="1"/>
</dbReference>
<dbReference type="EMBL" id="JAFLNM010000001">
    <property type="protein sequence ID" value="MBO0340280.1"/>
    <property type="molecule type" value="Genomic_DNA"/>
</dbReference>
<accession>A0ABS3FAU4</accession>
<name>A0ABS3FAU4_9FLAO</name>
<dbReference type="SUPFAM" id="SSF160387">
    <property type="entry name" value="NosL/MerB-like"/>
    <property type="match status" value="1"/>
</dbReference>
<dbReference type="RefSeq" id="WP_207025947.1">
    <property type="nucleotide sequence ID" value="NZ_JAFLNM010000001.1"/>
</dbReference>
<evidence type="ECO:0000313" key="1">
    <source>
        <dbReference type="EMBL" id="MBO0340280.1"/>
    </source>
</evidence>
<keyword evidence="2" id="KW-1185">Reference proteome</keyword>
<sequence length="144" mass="16034">MRPFVIILLAILGLNIGCSVSPKPIDYGHVGCHYCSMTIVDKQHAAQLVTKKGKVYNFDAVECMMNQLKDWDESTMGLFLVNDFESPGELVDAKKATYLISENIPSPMGAFLSAFSEKEAAQHTLEANDGELLTWSELKEQYNQ</sequence>
<evidence type="ECO:0000313" key="2">
    <source>
        <dbReference type="Proteomes" id="UP000664807"/>
    </source>
</evidence>
<dbReference type="Pfam" id="PF05573">
    <property type="entry name" value="NosL"/>
    <property type="match status" value="1"/>
</dbReference>
<organism evidence="1 2">
    <name type="scientific">Flagellimonas profundi</name>
    <dbReference type="NCBI Taxonomy" id="2915620"/>
    <lineage>
        <taxon>Bacteria</taxon>
        <taxon>Pseudomonadati</taxon>
        <taxon>Bacteroidota</taxon>
        <taxon>Flavobacteriia</taxon>
        <taxon>Flavobacteriales</taxon>
        <taxon>Flavobacteriaceae</taxon>
        <taxon>Flagellimonas</taxon>
    </lineage>
</organism>
<gene>
    <name evidence="1" type="ORF">J0654_01435</name>
</gene>
<protein>
    <submittedName>
        <fullName evidence="1">Nitrous oxide reductase accessory protein NosL</fullName>
    </submittedName>
</protein>
<dbReference type="Proteomes" id="UP000664807">
    <property type="component" value="Unassembled WGS sequence"/>
</dbReference>